<evidence type="ECO:0000313" key="2">
    <source>
        <dbReference type="EMBL" id="KAJ1126618.1"/>
    </source>
</evidence>
<evidence type="ECO:0000256" key="1">
    <source>
        <dbReference type="SAM" id="MobiDB-lite"/>
    </source>
</evidence>
<feature type="region of interest" description="Disordered" evidence="1">
    <location>
        <begin position="1"/>
        <end position="36"/>
    </location>
</feature>
<comment type="caution">
    <text evidence="2">The sequence shown here is derived from an EMBL/GenBank/DDBJ whole genome shotgun (WGS) entry which is preliminary data.</text>
</comment>
<gene>
    <name evidence="2" type="ORF">NDU88_005025</name>
</gene>
<dbReference type="EMBL" id="JANPWB010000011">
    <property type="protein sequence ID" value="KAJ1126618.1"/>
    <property type="molecule type" value="Genomic_DNA"/>
</dbReference>
<reference evidence="2" key="1">
    <citation type="journal article" date="2022" name="bioRxiv">
        <title>Sequencing and chromosome-scale assembly of the giantPleurodeles waltlgenome.</title>
        <authorList>
            <person name="Brown T."/>
            <person name="Elewa A."/>
            <person name="Iarovenko S."/>
            <person name="Subramanian E."/>
            <person name="Araus A.J."/>
            <person name="Petzold A."/>
            <person name="Susuki M."/>
            <person name="Suzuki K.-i.T."/>
            <person name="Hayashi T."/>
            <person name="Toyoda A."/>
            <person name="Oliveira C."/>
            <person name="Osipova E."/>
            <person name="Leigh N.D."/>
            <person name="Simon A."/>
            <person name="Yun M.H."/>
        </authorList>
    </citation>
    <scope>NUCLEOTIDE SEQUENCE</scope>
    <source>
        <strain evidence="2">20211129_DDA</strain>
        <tissue evidence="2">Liver</tissue>
    </source>
</reference>
<organism evidence="2 3">
    <name type="scientific">Pleurodeles waltl</name>
    <name type="common">Iberian ribbed newt</name>
    <dbReference type="NCBI Taxonomy" id="8319"/>
    <lineage>
        <taxon>Eukaryota</taxon>
        <taxon>Metazoa</taxon>
        <taxon>Chordata</taxon>
        <taxon>Craniata</taxon>
        <taxon>Vertebrata</taxon>
        <taxon>Euteleostomi</taxon>
        <taxon>Amphibia</taxon>
        <taxon>Batrachia</taxon>
        <taxon>Caudata</taxon>
        <taxon>Salamandroidea</taxon>
        <taxon>Salamandridae</taxon>
        <taxon>Pleurodelinae</taxon>
        <taxon>Pleurodeles</taxon>
    </lineage>
</organism>
<dbReference type="Proteomes" id="UP001066276">
    <property type="component" value="Chromosome 7"/>
</dbReference>
<protein>
    <submittedName>
        <fullName evidence="2">Uncharacterized protein</fullName>
    </submittedName>
</protein>
<evidence type="ECO:0000313" key="3">
    <source>
        <dbReference type="Proteomes" id="UP001066276"/>
    </source>
</evidence>
<dbReference type="AlphaFoldDB" id="A0AAV7PJ81"/>
<name>A0AAV7PJ81_PLEWA</name>
<sequence length="68" mass="7586">MRKSSLSPPYHSSRSSRRPGGPGGQTNVNPTGRNFCRFPEQRRGAVCSQSESRKFSVTSVRREFTAAR</sequence>
<keyword evidence="3" id="KW-1185">Reference proteome</keyword>
<proteinExistence type="predicted"/>
<feature type="compositionally biased region" description="Low complexity" evidence="1">
    <location>
        <begin position="1"/>
        <end position="13"/>
    </location>
</feature>
<accession>A0AAV7PJ81</accession>